<dbReference type="PANTHER" id="PTHR15136">
    <property type="entry name" value="STROMAL INTERACTION MOLECULE HOMOLOG"/>
    <property type="match status" value="1"/>
</dbReference>
<dbReference type="Gene3D" id="1.10.238.180">
    <property type="match status" value="1"/>
</dbReference>
<accession>A0A813MX39</accession>
<dbReference type="Gene3D" id="1.10.287.3550">
    <property type="match status" value="1"/>
</dbReference>
<evidence type="ECO:0000259" key="13">
    <source>
        <dbReference type="PROSITE" id="PS50105"/>
    </source>
</evidence>
<dbReference type="AlphaFoldDB" id="A0A813MX39"/>
<evidence type="ECO:0000256" key="2">
    <source>
        <dbReference type="ARBA" id="ARBA00022448"/>
    </source>
</evidence>
<sequence>MGGKLQIYMFDDAIAYNIPDPECTGLFNLCTDVDKERLGRQAIRVIHEKLDDDKDGLIEPSEGIDFIQGELEFKTDAIRHKQFQNINVYVTFDDLWAQWQNNPAYNWTTDNVVDWLANFVDLPQYVENFRRNQFDGRMIPRIAANEKMYISSIMHIRDVHDKRRLIIKAIDIVLFGPPQNTHNLMKDMILISALSASIGGCIYAFLRQRQTQENMNIMLKELETLQQAEGNLIAVTEKMRTRENGCKGRTIYVNQNLLHKWLMEVQQTKEEANRFRQRRDSAVDHEKQLSLALQEIEQLQIALRQAEEHAKHQSYEPSNELIELLKRTFQNEEAVFEVKRKLAETALTTAREQMNKITKMQKGFFGAVRIAHTNCMDNVGELINAAKDRLMVIHDEYEEREHRWSRIGVLLNRDDFITFGPTTAATPTTHRGKDSPRLHFTRHFAFKSREHNFEFHASIKLDETKSNCN</sequence>
<dbReference type="GO" id="GO:0005783">
    <property type="term" value="C:endoplasmic reticulum"/>
    <property type="evidence" value="ECO:0007669"/>
    <property type="project" value="TreeGrafter"/>
</dbReference>
<comment type="caution">
    <text evidence="14">The sequence shown here is derived from an EMBL/GenBank/DDBJ whole genome shotgun (WGS) entry which is preliminary data.</text>
</comment>
<dbReference type="GO" id="GO:0005246">
    <property type="term" value="F:calcium channel regulator activity"/>
    <property type="evidence" value="ECO:0007669"/>
    <property type="project" value="InterPro"/>
</dbReference>
<keyword evidence="10" id="KW-0406">Ion transport</keyword>
<evidence type="ECO:0000313" key="15">
    <source>
        <dbReference type="Proteomes" id="UP000663852"/>
    </source>
</evidence>
<dbReference type="InterPro" id="IPR057835">
    <property type="entry name" value="EF-hand_STIM1/2"/>
</dbReference>
<keyword evidence="5" id="KW-0479">Metal-binding</keyword>
<dbReference type="InterPro" id="IPR032393">
    <property type="entry name" value="SOAR_STIM1/2"/>
</dbReference>
<feature type="domain" description="SAM" evidence="13">
    <location>
        <begin position="107"/>
        <end position="166"/>
    </location>
</feature>
<dbReference type="GO" id="GO:0005509">
    <property type="term" value="F:calcium ion binding"/>
    <property type="evidence" value="ECO:0007669"/>
    <property type="project" value="TreeGrafter"/>
</dbReference>
<gene>
    <name evidence="14" type="ORF">EDS130_LOCUS983</name>
</gene>
<evidence type="ECO:0000256" key="8">
    <source>
        <dbReference type="ARBA" id="ARBA00022989"/>
    </source>
</evidence>
<dbReference type="GO" id="GO:0051049">
    <property type="term" value="P:regulation of transport"/>
    <property type="evidence" value="ECO:0007669"/>
    <property type="project" value="UniProtKB-ARBA"/>
</dbReference>
<evidence type="ECO:0000256" key="11">
    <source>
        <dbReference type="ARBA" id="ARBA00023136"/>
    </source>
</evidence>
<dbReference type="EMBL" id="CAJNOJ010000002">
    <property type="protein sequence ID" value="CAF0729342.1"/>
    <property type="molecule type" value="Genomic_DNA"/>
</dbReference>
<keyword evidence="9 12" id="KW-0175">Coiled coil</keyword>
<dbReference type="InterPro" id="IPR001660">
    <property type="entry name" value="SAM"/>
</dbReference>
<dbReference type="PANTHER" id="PTHR15136:SF5">
    <property type="entry name" value="STROMAL INTERACTION MOLECULE HOMOLOG"/>
    <property type="match status" value="1"/>
</dbReference>
<dbReference type="Pfam" id="PF07647">
    <property type="entry name" value="SAM_2"/>
    <property type="match status" value="1"/>
</dbReference>
<protein>
    <recommendedName>
        <fullName evidence="13">SAM domain-containing protein</fullName>
    </recommendedName>
</protein>
<dbReference type="Gene3D" id="1.10.150.50">
    <property type="entry name" value="Transcription Factor, Ets-1"/>
    <property type="match status" value="1"/>
</dbReference>
<comment type="subcellular location">
    <subcellularLocation>
        <location evidence="1">Membrane</location>
        <topology evidence="1">Single-pass type I membrane protein</topology>
    </subcellularLocation>
</comment>
<dbReference type="InterPro" id="IPR037608">
    <property type="entry name" value="STIM1/2"/>
</dbReference>
<dbReference type="InterPro" id="IPR013761">
    <property type="entry name" value="SAM/pointed_sf"/>
</dbReference>
<dbReference type="Proteomes" id="UP000663852">
    <property type="component" value="Unassembled WGS sequence"/>
</dbReference>
<dbReference type="Pfam" id="PF25578">
    <property type="entry name" value="EF-hand_STIM1"/>
    <property type="match status" value="1"/>
</dbReference>
<proteinExistence type="predicted"/>
<dbReference type="GO" id="GO:0002115">
    <property type="term" value="P:store-operated calcium entry"/>
    <property type="evidence" value="ECO:0007669"/>
    <property type="project" value="TreeGrafter"/>
</dbReference>
<feature type="coiled-coil region" evidence="12">
    <location>
        <begin position="258"/>
        <end position="316"/>
    </location>
</feature>
<dbReference type="PROSITE" id="PS50105">
    <property type="entry name" value="SAM_DOMAIN"/>
    <property type="match status" value="1"/>
</dbReference>
<evidence type="ECO:0000256" key="4">
    <source>
        <dbReference type="ARBA" id="ARBA00022692"/>
    </source>
</evidence>
<organism evidence="14 15">
    <name type="scientific">Adineta ricciae</name>
    <name type="common">Rotifer</name>
    <dbReference type="NCBI Taxonomy" id="249248"/>
    <lineage>
        <taxon>Eukaryota</taxon>
        <taxon>Metazoa</taxon>
        <taxon>Spiralia</taxon>
        <taxon>Gnathifera</taxon>
        <taxon>Rotifera</taxon>
        <taxon>Eurotatoria</taxon>
        <taxon>Bdelloidea</taxon>
        <taxon>Adinetida</taxon>
        <taxon>Adinetidae</taxon>
        <taxon>Adineta</taxon>
    </lineage>
</organism>
<evidence type="ECO:0000256" key="6">
    <source>
        <dbReference type="ARBA" id="ARBA00022729"/>
    </source>
</evidence>
<keyword evidence="2" id="KW-0813">Transport</keyword>
<dbReference type="OrthoDB" id="9986177at2759"/>
<evidence type="ECO:0000256" key="7">
    <source>
        <dbReference type="ARBA" id="ARBA00022837"/>
    </source>
</evidence>
<evidence type="ECO:0000256" key="12">
    <source>
        <dbReference type="SAM" id="Coils"/>
    </source>
</evidence>
<dbReference type="GO" id="GO:0005886">
    <property type="term" value="C:plasma membrane"/>
    <property type="evidence" value="ECO:0007669"/>
    <property type="project" value="TreeGrafter"/>
</dbReference>
<dbReference type="SUPFAM" id="SSF47769">
    <property type="entry name" value="SAM/Pointed domain"/>
    <property type="match status" value="1"/>
</dbReference>
<reference evidence="14" key="1">
    <citation type="submission" date="2021-02" db="EMBL/GenBank/DDBJ databases">
        <authorList>
            <person name="Nowell W R."/>
        </authorList>
    </citation>
    <scope>NUCLEOTIDE SEQUENCE</scope>
</reference>
<evidence type="ECO:0000256" key="9">
    <source>
        <dbReference type="ARBA" id="ARBA00023054"/>
    </source>
</evidence>
<keyword evidence="6" id="KW-0732">Signal</keyword>
<evidence type="ECO:0000256" key="3">
    <source>
        <dbReference type="ARBA" id="ARBA00022568"/>
    </source>
</evidence>
<keyword evidence="3" id="KW-0109">Calcium transport</keyword>
<name>A0A813MX39_ADIRI</name>
<keyword evidence="11" id="KW-0472">Membrane</keyword>
<dbReference type="GO" id="GO:0006874">
    <property type="term" value="P:intracellular calcium ion homeostasis"/>
    <property type="evidence" value="ECO:0007669"/>
    <property type="project" value="TreeGrafter"/>
</dbReference>
<evidence type="ECO:0000256" key="1">
    <source>
        <dbReference type="ARBA" id="ARBA00004479"/>
    </source>
</evidence>
<keyword evidence="4" id="KW-0812">Transmembrane</keyword>
<evidence type="ECO:0000256" key="10">
    <source>
        <dbReference type="ARBA" id="ARBA00023065"/>
    </source>
</evidence>
<keyword evidence="8" id="KW-1133">Transmembrane helix</keyword>
<dbReference type="Gene3D" id="1.20.5.340">
    <property type="match status" value="1"/>
</dbReference>
<evidence type="ECO:0000313" key="14">
    <source>
        <dbReference type="EMBL" id="CAF0729342.1"/>
    </source>
</evidence>
<evidence type="ECO:0000256" key="5">
    <source>
        <dbReference type="ARBA" id="ARBA00022723"/>
    </source>
</evidence>
<keyword evidence="7" id="KW-0106">Calcium</keyword>
<dbReference type="Pfam" id="PF16533">
    <property type="entry name" value="SOAR"/>
    <property type="match status" value="1"/>
</dbReference>